<dbReference type="EMBL" id="JBHRTI010000003">
    <property type="protein sequence ID" value="MFC3147063.1"/>
    <property type="molecule type" value="Genomic_DNA"/>
</dbReference>
<reference evidence="7" key="1">
    <citation type="journal article" date="2019" name="Int. J. Syst. Evol. Microbiol.">
        <title>The Global Catalogue of Microorganisms (GCM) 10K type strain sequencing project: providing services to taxonomists for standard genome sequencing and annotation.</title>
        <authorList>
            <consortium name="The Broad Institute Genomics Platform"/>
            <consortium name="The Broad Institute Genome Sequencing Center for Infectious Disease"/>
            <person name="Wu L."/>
            <person name="Ma J."/>
        </authorList>
    </citation>
    <scope>NUCLEOTIDE SEQUENCE [LARGE SCALE GENOMIC DNA]</scope>
    <source>
        <strain evidence="7">KCTC 52168</strain>
    </source>
</reference>
<dbReference type="HAMAP" id="MF_00528">
    <property type="entry name" value="Maf"/>
    <property type="match status" value="1"/>
</dbReference>
<comment type="cofactor">
    <cofactor evidence="5">
        <name>a divalent metal cation</name>
        <dbReference type="ChEBI" id="CHEBI:60240"/>
    </cofactor>
</comment>
<keyword evidence="4 5" id="KW-0546">Nucleotide metabolism</keyword>
<dbReference type="PIRSF" id="PIRSF006305">
    <property type="entry name" value="Maf"/>
    <property type="match status" value="1"/>
</dbReference>
<dbReference type="GO" id="GO:0016787">
    <property type="term" value="F:hydrolase activity"/>
    <property type="evidence" value="ECO:0007669"/>
    <property type="project" value="UniProtKB-KW"/>
</dbReference>
<organism evidence="6 7">
    <name type="scientific">Piscinibacterium candidicorallinum</name>
    <dbReference type="NCBI Taxonomy" id="1793872"/>
    <lineage>
        <taxon>Bacteria</taxon>
        <taxon>Pseudomonadati</taxon>
        <taxon>Pseudomonadota</taxon>
        <taxon>Betaproteobacteria</taxon>
        <taxon>Burkholderiales</taxon>
        <taxon>Piscinibacterium</taxon>
    </lineage>
</organism>
<evidence type="ECO:0000256" key="5">
    <source>
        <dbReference type="HAMAP-Rule" id="MF_00528"/>
    </source>
</evidence>
<keyword evidence="2 5" id="KW-0963">Cytoplasm</keyword>
<feature type="site" description="Important for substrate specificity" evidence="5">
    <location>
        <position position="13"/>
    </location>
</feature>
<comment type="function">
    <text evidence="5">Nucleoside triphosphate pyrophosphatase that hydrolyzes 7-methyl-GTP (m(7)GTP). May have a dual role in cell division arrest and in preventing the incorporation of modified nucleotides into cellular nucleic acids.</text>
</comment>
<dbReference type="Gene3D" id="3.90.950.10">
    <property type="match status" value="1"/>
</dbReference>
<accession>A0ABV7GZH2</accession>
<dbReference type="NCBIfam" id="TIGR00172">
    <property type="entry name" value="maf"/>
    <property type="match status" value="1"/>
</dbReference>
<dbReference type="SUPFAM" id="SSF52972">
    <property type="entry name" value="ITPase-like"/>
    <property type="match status" value="1"/>
</dbReference>
<protein>
    <recommendedName>
        <fullName evidence="5">7-methyl-GTP pyrophosphatase</fullName>
        <shortName evidence="5">m(7)GTP pyrophosphatase</shortName>
        <ecNumber evidence="5">3.6.1.-</ecNumber>
    </recommendedName>
</protein>
<evidence type="ECO:0000313" key="6">
    <source>
        <dbReference type="EMBL" id="MFC3147063.1"/>
    </source>
</evidence>
<gene>
    <name evidence="6" type="ORF">ACFOEN_05340</name>
</gene>
<dbReference type="PANTHER" id="PTHR43213:SF10">
    <property type="entry name" value="7-METHYL-GTP PYROPHOSPHATASE"/>
    <property type="match status" value="1"/>
</dbReference>
<feature type="site" description="Important for substrate specificity" evidence="5">
    <location>
        <position position="78"/>
    </location>
</feature>
<evidence type="ECO:0000256" key="3">
    <source>
        <dbReference type="ARBA" id="ARBA00022801"/>
    </source>
</evidence>
<dbReference type="EC" id="3.6.1.-" evidence="5"/>
<sequence>MNPTLVLASTSRYRRELLARAGLRFEVLAPQVDEAPLAGETPAALALRLAQAKAQAGLALALASAAPGSRLFVIGSDQVIDHAGQPVGKPGTAQRAVAQLAAMRGAALTVFTGVAVASNVAALQAALDEVRVQLRDYSDAEIERYVAAEQPLDCAGAIKSEALGQHLIERIESADPSSLIGLPVLTVLAMLRRAGVDTLALATGAAHA</sequence>
<dbReference type="Pfam" id="PF02545">
    <property type="entry name" value="Maf"/>
    <property type="match status" value="1"/>
</dbReference>
<evidence type="ECO:0000256" key="2">
    <source>
        <dbReference type="ARBA" id="ARBA00022490"/>
    </source>
</evidence>
<feature type="active site" description="Proton acceptor" evidence="5">
    <location>
        <position position="77"/>
    </location>
</feature>
<comment type="catalytic activity">
    <reaction evidence="5">
        <text>N(7)-methyl-GTP + H2O = N(7)-methyl-GMP + diphosphate + H(+)</text>
        <dbReference type="Rhea" id="RHEA:58744"/>
        <dbReference type="ChEBI" id="CHEBI:15377"/>
        <dbReference type="ChEBI" id="CHEBI:15378"/>
        <dbReference type="ChEBI" id="CHEBI:33019"/>
        <dbReference type="ChEBI" id="CHEBI:58285"/>
        <dbReference type="ChEBI" id="CHEBI:87133"/>
    </reaction>
</comment>
<dbReference type="Proteomes" id="UP001595556">
    <property type="component" value="Unassembled WGS sequence"/>
</dbReference>
<dbReference type="InterPro" id="IPR003697">
    <property type="entry name" value="Maf-like"/>
</dbReference>
<evidence type="ECO:0000256" key="4">
    <source>
        <dbReference type="ARBA" id="ARBA00023080"/>
    </source>
</evidence>
<comment type="caution">
    <text evidence="5">Lacks conserved residue(s) required for the propagation of feature annotation.</text>
</comment>
<comment type="similarity">
    <text evidence="5">Belongs to the Maf family. YceF subfamily.</text>
</comment>
<proteinExistence type="inferred from homology"/>
<comment type="caution">
    <text evidence="6">The sequence shown here is derived from an EMBL/GenBank/DDBJ whole genome shotgun (WGS) entry which is preliminary data.</text>
</comment>
<comment type="subcellular location">
    <subcellularLocation>
        <location evidence="1 5">Cytoplasm</location>
    </subcellularLocation>
</comment>
<feature type="site" description="Important for substrate specificity" evidence="5">
    <location>
        <position position="161"/>
    </location>
</feature>
<evidence type="ECO:0000313" key="7">
    <source>
        <dbReference type="Proteomes" id="UP001595556"/>
    </source>
</evidence>
<keyword evidence="3 5" id="KW-0378">Hydrolase</keyword>
<dbReference type="RefSeq" id="WP_377301776.1">
    <property type="nucleotide sequence ID" value="NZ_CP180191.1"/>
</dbReference>
<evidence type="ECO:0000256" key="1">
    <source>
        <dbReference type="ARBA" id="ARBA00004496"/>
    </source>
</evidence>
<dbReference type="InterPro" id="IPR029001">
    <property type="entry name" value="ITPase-like_fam"/>
</dbReference>
<keyword evidence="7" id="KW-1185">Reference proteome</keyword>
<name>A0ABV7GZH2_9BURK</name>
<dbReference type="PANTHER" id="PTHR43213">
    <property type="entry name" value="BIFUNCTIONAL DTTP/UTP PYROPHOSPHATASE/METHYLTRANSFERASE PROTEIN-RELATED"/>
    <property type="match status" value="1"/>
</dbReference>